<feature type="transmembrane region" description="Helical" evidence="6">
    <location>
        <begin position="200"/>
        <end position="227"/>
    </location>
</feature>
<evidence type="ECO:0000256" key="3">
    <source>
        <dbReference type="ARBA" id="ARBA00022692"/>
    </source>
</evidence>
<evidence type="ECO:0000256" key="1">
    <source>
        <dbReference type="ARBA" id="ARBA00004651"/>
    </source>
</evidence>
<gene>
    <name evidence="7" type="ORF">HNQ73_002295</name>
</gene>
<name>A0A841K755_9HYPH</name>
<feature type="transmembrane region" description="Helical" evidence="6">
    <location>
        <begin position="247"/>
        <end position="272"/>
    </location>
</feature>
<dbReference type="AlphaFoldDB" id="A0A841K755"/>
<evidence type="ECO:0000256" key="4">
    <source>
        <dbReference type="ARBA" id="ARBA00022989"/>
    </source>
</evidence>
<feature type="transmembrane region" description="Helical" evidence="6">
    <location>
        <begin position="84"/>
        <end position="104"/>
    </location>
</feature>
<dbReference type="RefSeq" id="WP_183334998.1">
    <property type="nucleotide sequence ID" value="NZ_BMHX01000005.1"/>
</dbReference>
<evidence type="ECO:0000256" key="5">
    <source>
        <dbReference type="ARBA" id="ARBA00023136"/>
    </source>
</evidence>
<dbReference type="InterPro" id="IPR001851">
    <property type="entry name" value="ABC_transp_permease"/>
</dbReference>
<comment type="subcellular location">
    <subcellularLocation>
        <location evidence="1">Cell membrane</location>
        <topology evidence="1">Multi-pass membrane protein</topology>
    </subcellularLocation>
</comment>
<keyword evidence="3 6" id="KW-0812">Transmembrane</keyword>
<sequence>MATHSSLRRTALAVAALAAIAYPLVTGSSGSFLTIVWAKALPVLGIILLLQAGQVSFGHAMFFAVGAYTIGFIGRAMAGGDLALLLPAAALASLLAGLVIGVFVVRYRYIFFGMLNLAFSMVLFSMLDKFIHITGGSDGLRIARPAVLGAAMERSDYETVLYYVSLAILALALYGGARFLDSPLGHALKAIKSNETRVEYLGISARLVLLVAYVASAVLAGVGGALVGAVQGIATPDYAYWVRSGEFVFVAILGGTGHVAGALAGAFVYEFIRSAAAAYVGDTWQMTLGIVLLAVILFAPRGIVGMAAELWGRITSASARHGAASPEAAPDAASARDARPLRIVGGGR</sequence>
<dbReference type="PANTHER" id="PTHR30482">
    <property type="entry name" value="HIGH-AFFINITY BRANCHED-CHAIN AMINO ACID TRANSPORT SYSTEM PERMEASE"/>
    <property type="match status" value="1"/>
</dbReference>
<keyword evidence="5 6" id="KW-0472">Membrane</keyword>
<protein>
    <submittedName>
        <fullName evidence="7">Branched-chain amino acid transport system permease protein</fullName>
    </submittedName>
</protein>
<feature type="transmembrane region" description="Helical" evidence="6">
    <location>
        <begin position="109"/>
        <end position="127"/>
    </location>
</feature>
<feature type="transmembrane region" description="Helical" evidence="6">
    <location>
        <begin position="284"/>
        <end position="303"/>
    </location>
</feature>
<evidence type="ECO:0000313" key="8">
    <source>
        <dbReference type="Proteomes" id="UP000588017"/>
    </source>
</evidence>
<reference evidence="7 8" key="1">
    <citation type="submission" date="2020-08" db="EMBL/GenBank/DDBJ databases">
        <title>Genomic Encyclopedia of Type Strains, Phase IV (KMG-IV): sequencing the most valuable type-strain genomes for metagenomic binning, comparative biology and taxonomic classification.</title>
        <authorList>
            <person name="Goeker M."/>
        </authorList>
    </citation>
    <scope>NUCLEOTIDE SEQUENCE [LARGE SCALE GENOMIC DNA]</scope>
    <source>
        <strain evidence="7 8">DSM 101465</strain>
    </source>
</reference>
<dbReference type="InterPro" id="IPR043428">
    <property type="entry name" value="LivM-like"/>
</dbReference>
<evidence type="ECO:0000256" key="2">
    <source>
        <dbReference type="ARBA" id="ARBA00022475"/>
    </source>
</evidence>
<keyword evidence="8" id="KW-1185">Reference proteome</keyword>
<feature type="transmembrane region" description="Helical" evidence="6">
    <location>
        <begin position="57"/>
        <end position="78"/>
    </location>
</feature>
<dbReference type="GO" id="GO:0005886">
    <property type="term" value="C:plasma membrane"/>
    <property type="evidence" value="ECO:0007669"/>
    <property type="project" value="UniProtKB-SubCell"/>
</dbReference>
<dbReference type="Proteomes" id="UP000588017">
    <property type="component" value="Unassembled WGS sequence"/>
</dbReference>
<dbReference type="CDD" id="cd06581">
    <property type="entry name" value="TM_PBP1_LivM_like"/>
    <property type="match status" value="1"/>
</dbReference>
<keyword evidence="2" id="KW-1003">Cell membrane</keyword>
<keyword evidence="4 6" id="KW-1133">Transmembrane helix</keyword>
<dbReference type="Pfam" id="PF02653">
    <property type="entry name" value="BPD_transp_2"/>
    <property type="match status" value="1"/>
</dbReference>
<dbReference type="PANTHER" id="PTHR30482:SF17">
    <property type="entry name" value="ABC TRANSPORTER ATP-BINDING PROTEIN"/>
    <property type="match status" value="1"/>
</dbReference>
<dbReference type="GO" id="GO:0015658">
    <property type="term" value="F:branched-chain amino acid transmembrane transporter activity"/>
    <property type="evidence" value="ECO:0007669"/>
    <property type="project" value="InterPro"/>
</dbReference>
<feature type="transmembrane region" description="Helical" evidence="6">
    <location>
        <begin position="160"/>
        <end position="180"/>
    </location>
</feature>
<comment type="caution">
    <text evidence="7">The sequence shown here is derived from an EMBL/GenBank/DDBJ whole genome shotgun (WGS) entry which is preliminary data.</text>
</comment>
<evidence type="ECO:0000313" key="7">
    <source>
        <dbReference type="EMBL" id="MBB6168658.1"/>
    </source>
</evidence>
<proteinExistence type="predicted"/>
<accession>A0A841K755</accession>
<dbReference type="EMBL" id="JACHEH010000005">
    <property type="protein sequence ID" value="MBB6168658.1"/>
    <property type="molecule type" value="Genomic_DNA"/>
</dbReference>
<evidence type="ECO:0000256" key="6">
    <source>
        <dbReference type="SAM" id="Phobius"/>
    </source>
</evidence>
<organism evidence="7 8">
    <name type="scientific">Chelatococcus composti</name>
    <dbReference type="NCBI Taxonomy" id="1743235"/>
    <lineage>
        <taxon>Bacteria</taxon>
        <taxon>Pseudomonadati</taxon>
        <taxon>Pseudomonadota</taxon>
        <taxon>Alphaproteobacteria</taxon>
        <taxon>Hyphomicrobiales</taxon>
        <taxon>Chelatococcaceae</taxon>
        <taxon>Chelatococcus</taxon>
    </lineage>
</organism>